<dbReference type="InterPro" id="IPR029058">
    <property type="entry name" value="AB_hydrolase_fold"/>
</dbReference>
<evidence type="ECO:0000259" key="2">
    <source>
        <dbReference type="Pfam" id="PF02129"/>
    </source>
</evidence>
<keyword evidence="4" id="KW-1185">Reference proteome</keyword>
<dbReference type="InterPro" id="IPR000383">
    <property type="entry name" value="Xaa-Pro-like_dom"/>
</dbReference>
<sequence length="347" mass="38906">MFKNFLKRALLFSAYMLFPIGSIMAQNNTLQWDKTFKKSDKVNVKKVSFYNRLGINISADLYTPIDINTNQKYKALVIGGPYGAVKEQAAGVYAQAMAERGFITIAFDASYNGESGGSPHYTASPEAFAEDFSAAVDFIGSLNYVDREEIGAIGICGSGSFVLSAAKIDSRIKAIATASMYDMGRVARSGMYDSLTDEERKKMIEAASMQRWNEYQGGEKQFQIGTPETIDENSPDILKEFYSYYRTKRGFHPRATTAMSVISSISLMNYYPLENIDIISPRPILFIAGEKAHSRYFSEDAYKKAKEPKELIIIPNANHVDLYDRTDLIPFDKLADFFNTNLTNKNL</sequence>
<dbReference type="Pfam" id="PF02129">
    <property type="entry name" value="Peptidase_S15"/>
    <property type="match status" value="1"/>
</dbReference>
<evidence type="ECO:0000313" key="4">
    <source>
        <dbReference type="Proteomes" id="UP001175147"/>
    </source>
</evidence>
<keyword evidence="1" id="KW-0732">Signal</keyword>
<dbReference type="PANTHER" id="PTHR47751">
    <property type="entry name" value="SUPERFAMILY HYDROLASE, PUTATIVE (AFU_ORTHOLOGUE AFUA_2G16580)-RELATED"/>
    <property type="match status" value="1"/>
</dbReference>
<organism evidence="3 4">
    <name type="scientific">Brachyspira innocens</name>
    <dbReference type="NCBI Taxonomy" id="13264"/>
    <lineage>
        <taxon>Bacteria</taxon>
        <taxon>Pseudomonadati</taxon>
        <taxon>Spirochaetota</taxon>
        <taxon>Spirochaetia</taxon>
        <taxon>Brachyspirales</taxon>
        <taxon>Brachyspiraceae</taxon>
        <taxon>Brachyspira</taxon>
    </lineage>
</organism>
<proteinExistence type="predicted"/>
<gene>
    <name evidence="3" type="ORF">Q5M86_03485</name>
</gene>
<feature type="chain" id="PRO_5046863810" evidence="1">
    <location>
        <begin position="26"/>
        <end position="347"/>
    </location>
</feature>
<comment type="caution">
    <text evidence="3">The sequence shown here is derived from an EMBL/GenBank/DDBJ whole genome shotgun (WGS) entry which is preliminary data.</text>
</comment>
<evidence type="ECO:0000313" key="3">
    <source>
        <dbReference type="EMBL" id="MDO7019834.1"/>
    </source>
</evidence>
<dbReference type="PANTHER" id="PTHR47751:SF1">
    <property type="entry name" value="SUPERFAMILY HYDROLASE, PUTATIVE (AFU_ORTHOLOGUE AFUA_2G16580)-RELATED"/>
    <property type="match status" value="1"/>
</dbReference>
<dbReference type="GO" id="GO:0016787">
    <property type="term" value="F:hydrolase activity"/>
    <property type="evidence" value="ECO:0007669"/>
    <property type="project" value="UniProtKB-KW"/>
</dbReference>
<protein>
    <submittedName>
        <fullName evidence="3">Alpha/beta hydrolase</fullName>
    </submittedName>
</protein>
<feature type="signal peptide" evidence="1">
    <location>
        <begin position="1"/>
        <end position="25"/>
    </location>
</feature>
<dbReference type="EMBL" id="JAUPBM010000026">
    <property type="protein sequence ID" value="MDO7019834.1"/>
    <property type="molecule type" value="Genomic_DNA"/>
</dbReference>
<keyword evidence="3" id="KW-0378">Hydrolase</keyword>
<dbReference type="Gene3D" id="3.40.50.1820">
    <property type="entry name" value="alpha/beta hydrolase"/>
    <property type="match status" value="1"/>
</dbReference>
<dbReference type="Gene3D" id="1.10.10.800">
    <property type="match status" value="1"/>
</dbReference>
<dbReference type="InterPro" id="IPR051411">
    <property type="entry name" value="Polyketide_trans_af380"/>
</dbReference>
<feature type="domain" description="Xaa-Pro dipeptidyl-peptidase-like" evidence="2">
    <location>
        <begin position="54"/>
        <end position="185"/>
    </location>
</feature>
<name>A0ABT8YXG5_9SPIR</name>
<dbReference type="Proteomes" id="UP001175147">
    <property type="component" value="Unassembled WGS sequence"/>
</dbReference>
<dbReference type="SUPFAM" id="SSF53474">
    <property type="entry name" value="alpha/beta-Hydrolases"/>
    <property type="match status" value="1"/>
</dbReference>
<evidence type="ECO:0000256" key="1">
    <source>
        <dbReference type="SAM" id="SignalP"/>
    </source>
</evidence>
<reference evidence="3" key="1">
    <citation type="submission" date="2023-07" db="EMBL/GenBank/DDBJ databases">
        <title>Mucosal microbiota of week-old chicken and adult hens.</title>
        <authorList>
            <person name="Volf J."/>
            <person name="Karasova D."/>
            <person name="Crhanova M."/>
            <person name="Faldynova M."/>
            <person name="Prikrylova H."/>
            <person name="Zeman M."/>
            <person name="Babak V."/>
            <person name="Rajova J."/>
            <person name="Rychlik I."/>
        </authorList>
    </citation>
    <scope>NUCLEOTIDE SEQUENCE</scope>
    <source>
        <strain evidence="3">ET902</strain>
    </source>
</reference>
<accession>A0ABT8YXG5</accession>
<dbReference type="RefSeq" id="WP_304385280.1">
    <property type="nucleotide sequence ID" value="NZ_JAUPBL010000040.1"/>
</dbReference>